<dbReference type="EMBL" id="UYJE01005614">
    <property type="protein sequence ID" value="VDI38718.1"/>
    <property type="molecule type" value="Genomic_DNA"/>
</dbReference>
<dbReference type="PANTHER" id="PTHR19963">
    <property type="entry name" value="CCHC-TYPE DOMAIN-CONTAINING PROTEIN"/>
    <property type="match status" value="1"/>
</dbReference>
<dbReference type="Proteomes" id="UP000596742">
    <property type="component" value="Unassembled WGS sequence"/>
</dbReference>
<sequence length="117" mass="13607">SAHLKSDSRLLVKLSYIEFSLKRRRQRASESLPELGQSIRRLSNLAYPTAPFDVRETLGKEQFIDALVDSEMRLRIKQSRPKGLNDAVRLAVELEAYNKAENKVREGRGYLRQNYER</sequence>
<reference evidence="1" key="1">
    <citation type="submission" date="2018-11" db="EMBL/GenBank/DDBJ databases">
        <authorList>
            <person name="Alioto T."/>
            <person name="Alioto T."/>
        </authorList>
    </citation>
    <scope>NUCLEOTIDE SEQUENCE</scope>
</reference>
<dbReference type="PANTHER" id="PTHR19963:SF30">
    <property type="entry name" value="ENDONUCLEASE_EXONUCLEASE_PHOSPHATASE DOMAIN-CONTAINING PROTEIN"/>
    <property type="match status" value="1"/>
</dbReference>
<feature type="non-terminal residue" evidence="1">
    <location>
        <position position="1"/>
    </location>
</feature>
<accession>A0A8B6ES67</accession>
<evidence type="ECO:0000313" key="2">
    <source>
        <dbReference type="Proteomes" id="UP000596742"/>
    </source>
</evidence>
<comment type="caution">
    <text evidence="1">The sequence shown here is derived from an EMBL/GenBank/DDBJ whole genome shotgun (WGS) entry which is preliminary data.</text>
</comment>
<name>A0A8B6ES67_MYTGA</name>
<gene>
    <name evidence="1" type="ORF">MGAL_10B016705</name>
</gene>
<dbReference type="AlphaFoldDB" id="A0A8B6ES67"/>
<protein>
    <submittedName>
        <fullName evidence="1">Uncharacterized protein</fullName>
    </submittedName>
</protein>
<proteinExistence type="predicted"/>
<evidence type="ECO:0000313" key="1">
    <source>
        <dbReference type="EMBL" id="VDI38718.1"/>
    </source>
</evidence>
<keyword evidence="2" id="KW-1185">Reference proteome</keyword>
<dbReference type="OrthoDB" id="6091153at2759"/>
<organism evidence="1 2">
    <name type="scientific">Mytilus galloprovincialis</name>
    <name type="common">Mediterranean mussel</name>
    <dbReference type="NCBI Taxonomy" id="29158"/>
    <lineage>
        <taxon>Eukaryota</taxon>
        <taxon>Metazoa</taxon>
        <taxon>Spiralia</taxon>
        <taxon>Lophotrochozoa</taxon>
        <taxon>Mollusca</taxon>
        <taxon>Bivalvia</taxon>
        <taxon>Autobranchia</taxon>
        <taxon>Pteriomorphia</taxon>
        <taxon>Mytilida</taxon>
        <taxon>Mytiloidea</taxon>
        <taxon>Mytilidae</taxon>
        <taxon>Mytilinae</taxon>
        <taxon>Mytilus</taxon>
    </lineage>
</organism>